<gene>
    <name evidence="2" type="ORF">NDU88_003350</name>
</gene>
<dbReference type="Proteomes" id="UP001066276">
    <property type="component" value="Chromosome 3_2"/>
</dbReference>
<accession>A0AAV7TNE6</accession>
<sequence>MNRHLLSALERETFLQLPARPSQHKHTMCQSNVQRREGEGGALRGKVLSLSQAFHRTDECASVLKCSRIKMDSSSGGLDAFRRVQSAQSKTETAAVTSSGSAVFNRFLIALESTGERDSRQHTK</sequence>
<feature type="region of interest" description="Disordered" evidence="1">
    <location>
        <begin position="20"/>
        <end position="40"/>
    </location>
</feature>
<organism evidence="2 3">
    <name type="scientific">Pleurodeles waltl</name>
    <name type="common">Iberian ribbed newt</name>
    <dbReference type="NCBI Taxonomy" id="8319"/>
    <lineage>
        <taxon>Eukaryota</taxon>
        <taxon>Metazoa</taxon>
        <taxon>Chordata</taxon>
        <taxon>Craniata</taxon>
        <taxon>Vertebrata</taxon>
        <taxon>Euteleostomi</taxon>
        <taxon>Amphibia</taxon>
        <taxon>Batrachia</taxon>
        <taxon>Caudata</taxon>
        <taxon>Salamandroidea</taxon>
        <taxon>Salamandridae</taxon>
        <taxon>Pleurodelinae</taxon>
        <taxon>Pleurodeles</taxon>
    </lineage>
</organism>
<keyword evidence="3" id="KW-1185">Reference proteome</keyword>
<dbReference type="EMBL" id="JANPWB010000006">
    <property type="protein sequence ID" value="KAJ1178102.1"/>
    <property type="molecule type" value="Genomic_DNA"/>
</dbReference>
<evidence type="ECO:0000313" key="2">
    <source>
        <dbReference type="EMBL" id="KAJ1178102.1"/>
    </source>
</evidence>
<evidence type="ECO:0000313" key="3">
    <source>
        <dbReference type="Proteomes" id="UP001066276"/>
    </source>
</evidence>
<comment type="caution">
    <text evidence="2">The sequence shown here is derived from an EMBL/GenBank/DDBJ whole genome shotgun (WGS) entry which is preliminary data.</text>
</comment>
<reference evidence="2" key="1">
    <citation type="journal article" date="2022" name="bioRxiv">
        <title>Sequencing and chromosome-scale assembly of the giantPleurodeles waltlgenome.</title>
        <authorList>
            <person name="Brown T."/>
            <person name="Elewa A."/>
            <person name="Iarovenko S."/>
            <person name="Subramanian E."/>
            <person name="Araus A.J."/>
            <person name="Petzold A."/>
            <person name="Susuki M."/>
            <person name="Suzuki K.-i.T."/>
            <person name="Hayashi T."/>
            <person name="Toyoda A."/>
            <person name="Oliveira C."/>
            <person name="Osipova E."/>
            <person name="Leigh N.D."/>
            <person name="Simon A."/>
            <person name="Yun M.H."/>
        </authorList>
    </citation>
    <scope>NUCLEOTIDE SEQUENCE</scope>
    <source>
        <strain evidence="2">20211129_DDA</strain>
        <tissue evidence="2">Liver</tissue>
    </source>
</reference>
<evidence type="ECO:0000256" key="1">
    <source>
        <dbReference type="SAM" id="MobiDB-lite"/>
    </source>
</evidence>
<dbReference type="AlphaFoldDB" id="A0AAV7TNE6"/>
<proteinExistence type="predicted"/>
<protein>
    <submittedName>
        <fullName evidence="2">Uncharacterized protein</fullName>
    </submittedName>
</protein>
<name>A0AAV7TNE6_PLEWA</name>